<organism evidence="1 2">
    <name type="scientific">Flavobacterium micromati</name>
    <dbReference type="NCBI Taxonomy" id="229205"/>
    <lineage>
        <taxon>Bacteria</taxon>
        <taxon>Pseudomonadati</taxon>
        <taxon>Bacteroidota</taxon>
        <taxon>Flavobacteriia</taxon>
        <taxon>Flavobacteriales</taxon>
        <taxon>Flavobacteriaceae</taxon>
        <taxon>Flavobacterium</taxon>
    </lineage>
</organism>
<sequence length="188" mass="21544">MKKIAIVCLSILLFNCKEKEKEYTLEETLKMDSIARAIMEKSETEAFKEDISGWKYDTIKNKMTDVKDVFCRVQSNESLSLTAPYEGVNFGQLTVRRMNGQVDIIISIMKGQISGGYENEYFKARFDNGKQTTFSYSEPADNSTETIFVEGKSKFLKMLKTSKKVLIEIPLYQNGNQILEFKTEGLTF</sequence>
<dbReference type="AlphaFoldDB" id="A0A1M5M8V1"/>
<reference evidence="2" key="1">
    <citation type="submission" date="2016-11" db="EMBL/GenBank/DDBJ databases">
        <authorList>
            <person name="Varghese N."/>
            <person name="Submissions S."/>
        </authorList>
    </citation>
    <scope>NUCLEOTIDE SEQUENCE [LARGE SCALE GENOMIC DNA]</scope>
    <source>
        <strain evidence="2">DSM 17659</strain>
    </source>
</reference>
<dbReference type="STRING" id="229205.SAMN05444372_10989"/>
<evidence type="ECO:0000313" key="1">
    <source>
        <dbReference type="EMBL" id="SHG73635.1"/>
    </source>
</evidence>
<proteinExistence type="predicted"/>
<accession>A0A1M5M8V1</accession>
<dbReference type="RefSeq" id="WP_073020152.1">
    <property type="nucleotide sequence ID" value="NZ_FQWF01000009.1"/>
</dbReference>
<dbReference type="OrthoDB" id="1454647at2"/>
<dbReference type="EMBL" id="FQWF01000009">
    <property type="protein sequence ID" value="SHG73635.1"/>
    <property type="molecule type" value="Genomic_DNA"/>
</dbReference>
<evidence type="ECO:0000313" key="2">
    <source>
        <dbReference type="Proteomes" id="UP000184020"/>
    </source>
</evidence>
<dbReference type="Proteomes" id="UP000184020">
    <property type="component" value="Unassembled WGS sequence"/>
</dbReference>
<keyword evidence="2" id="KW-1185">Reference proteome</keyword>
<name>A0A1M5M8V1_9FLAO</name>
<protein>
    <submittedName>
        <fullName evidence="1">Uncharacterized protein</fullName>
    </submittedName>
</protein>
<gene>
    <name evidence="1" type="ORF">SAMN05444372_10989</name>
</gene>